<dbReference type="Gene3D" id="1.10.472.80">
    <property type="entry name" value="Ypt/Rab-GAP domain of gyp1p, domain 3"/>
    <property type="match status" value="1"/>
</dbReference>
<dbReference type="InterPro" id="IPR050302">
    <property type="entry name" value="Rab_GAP_TBC_domain"/>
</dbReference>
<protein>
    <submittedName>
        <fullName evidence="3">TBC1D8</fullName>
    </submittedName>
</protein>
<feature type="region of interest" description="Disordered" evidence="1">
    <location>
        <begin position="562"/>
        <end position="660"/>
    </location>
</feature>
<proteinExistence type="predicted"/>
<sequence>MRGLPDSLRGEMWMVYSGAINEMATNPGYYKSLIEQTQGKTTIATDEIERDLHRSLPEHKAFQSNLGIDALRRVLTAYAFRNPHIGYCQAMNIVTSVLLLFANEEEAFWLLVALCERMLPDYYNTKVVGALVDQGVLEELISEHLPHLHGHYSTTGLLSMIALSWFLTMFLSVMPFESAVNILDCFFCDGAKVIFQIALAILDACSDKLARCKDDGEAISVLTQYVDGVTNADVAEPILKATKSVETSIDVSLLINDAYLKFGDVITNELIDRLRLRQRLSVVQGIEETTMKNVIRSLDGETCFDIDELSALFTLYKEEYQASIYWRTGEKPADITQEYNPNRPYYDLYRVDFTQFKALFLALCPWAQGVAPEPVCVKAFKLLDESNQNTVNFKQFAWCIGVTCKSDLADKLLLFYKLHLPPALPDSEMDNSTEASEPDPKDADGTEAIENLASSKPISVSHSKSFPTSIAQPRSKHNSPASGSFRASSIEMYKQRSLDSSDMCRTDVVNVAHMNQVQFIQMWKTLYDMCTGSPDEQQLYHSISTVATLLLQIGEVGKQYKSGLNSPHNATEVESLETRKANSSPDTHAKGDSVHSSSQKADPLLHPADSQGEETDPESEEVVRELERCYMKEDVAVDDTADTLKGSTSPSKESQPDPNWSVNFEQFLASMLTEPHLVAIFEKDTDIIKVAENYRHRRLKPSNDDNGVTTNSIFNK</sequence>
<dbReference type="InterPro" id="IPR000195">
    <property type="entry name" value="Rab-GAP-TBC_dom"/>
</dbReference>
<dbReference type="GO" id="GO:0005096">
    <property type="term" value="F:GTPase activator activity"/>
    <property type="evidence" value="ECO:0007669"/>
    <property type="project" value="TreeGrafter"/>
</dbReference>
<feature type="compositionally biased region" description="Basic and acidic residues" evidence="1">
    <location>
        <begin position="621"/>
        <end position="635"/>
    </location>
</feature>
<dbReference type="InterPro" id="IPR011992">
    <property type="entry name" value="EF-hand-dom_pair"/>
</dbReference>
<dbReference type="SUPFAM" id="SSF47923">
    <property type="entry name" value="Ypt/Rab-GAP domain of gyp1p"/>
    <property type="match status" value="2"/>
</dbReference>
<dbReference type="Proteomes" id="UP000593567">
    <property type="component" value="Unassembled WGS sequence"/>
</dbReference>
<comment type="caution">
    <text evidence="3">The sequence shown here is derived from an EMBL/GenBank/DDBJ whole genome shotgun (WGS) entry which is preliminary data.</text>
</comment>
<feature type="region of interest" description="Disordered" evidence="1">
    <location>
        <begin position="458"/>
        <end position="486"/>
    </location>
</feature>
<evidence type="ECO:0000256" key="1">
    <source>
        <dbReference type="SAM" id="MobiDB-lite"/>
    </source>
</evidence>
<feature type="compositionally biased region" description="Acidic residues" evidence="1">
    <location>
        <begin position="611"/>
        <end position="620"/>
    </location>
</feature>
<dbReference type="OrthoDB" id="17687at2759"/>
<dbReference type="Gene3D" id="1.10.8.270">
    <property type="entry name" value="putative rabgap domain of human tbc1 domain family member 14 like domains"/>
    <property type="match status" value="1"/>
</dbReference>
<feature type="domain" description="Rab-GAP TBC" evidence="2">
    <location>
        <begin position="3"/>
        <end position="190"/>
    </location>
</feature>
<dbReference type="SUPFAM" id="SSF47473">
    <property type="entry name" value="EF-hand"/>
    <property type="match status" value="1"/>
</dbReference>
<evidence type="ECO:0000313" key="3">
    <source>
        <dbReference type="EMBL" id="KAF6041305.1"/>
    </source>
</evidence>
<feature type="region of interest" description="Disordered" evidence="1">
    <location>
        <begin position="426"/>
        <end position="445"/>
    </location>
</feature>
<dbReference type="Gene3D" id="1.10.238.10">
    <property type="entry name" value="EF-hand"/>
    <property type="match status" value="1"/>
</dbReference>
<dbReference type="GO" id="GO:0031267">
    <property type="term" value="F:small GTPase binding"/>
    <property type="evidence" value="ECO:0007669"/>
    <property type="project" value="TreeGrafter"/>
</dbReference>
<dbReference type="PANTHER" id="PTHR47219:SF6">
    <property type="entry name" value="RAB GTPASE-ACTIVATING PROTEIN 1"/>
    <property type="match status" value="1"/>
</dbReference>
<evidence type="ECO:0000259" key="2">
    <source>
        <dbReference type="PROSITE" id="PS50086"/>
    </source>
</evidence>
<dbReference type="FunFam" id="1.10.8.270:FF:000002">
    <property type="entry name" value="TBC1 domain family member 9B"/>
    <property type="match status" value="1"/>
</dbReference>
<dbReference type="SMART" id="SM00164">
    <property type="entry name" value="TBC"/>
    <property type="match status" value="1"/>
</dbReference>
<dbReference type="PANTHER" id="PTHR47219">
    <property type="entry name" value="RAB GTPASE-ACTIVATING PROTEIN 1-LIKE"/>
    <property type="match status" value="1"/>
</dbReference>
<name>A0A7J7KT81_BUGNE</name>
<keyword evidence="4" id="KW-1185">Reference proteome</keyword>
<dbReference type="AlphaFoldDB" id="A0A7J7KT81"/>
<dbReference type="Pfam" id="PF00566">
    <property type="entry name" value="RabGAP-TBC"/>
    <property type="match status" value="1"/>
</dbReference>
<dbReference type="EMBL" id="VXIV02000062">
    <property type="protein sequence ID" value="KAF6041305.1"/>
    <property type="molecule type" value="Genomic_DNA"/>
</dbReference>
<evidence type="ECO:0000313" key="4">
    <source>
        <dbReference type="Proteomes" id="UP000593567"/>
    </source>
</evidence>
<gene>
    <name evidence="3" type="ORF">EB796_000391</name>
</gene>
<organism evidence="3 4">
    <name type="scientific">Bugula neritina</name>
    <name type="common">Brown bryozoan</name>
    <name type="synonym">Sertularia neritina</name>
    <dbReference type="NCBI Taxonomy" id="10212"/>
    <lineage>
        <taxon>Eukaryota</taxon>
        <taxon>Metazoa</taxon>
        <taxon>Spiralia</taxon>
        <taxon>Lophotrochozoa</taxon>
        <taxon>Bryozoa</taxon>
        <taxon>Gymnolaemata</taxon>
        <taxon>Cheilostomatida</taxon>
        <taxon>Flustrina</taxon>
        <taxon>Buguloidea</taxon>
        <taxon>Bugulidae</taxon>
        <taxon>Bugula</taxon>
    </lineage>
</organism>
<feature type="compositionally biased region" description="Polar residues" evidence="1">
    <location>
        <begin position="645"/>
        <end position="660"/>
    </location>
</feature>
<dbReference type="InterPro" id="IPR035969">
    <property type="entry name" value="Rab-GAP_TBC_sf"/>
</dbReference>
<dbReference type="FunFam" id="1.10.472.80:FF:000049">
    <property type="entry name" value="Uncharacterized protein, isoform B"/>
    <property type="match status" value="1"/>
</dbReference>
<accession>A0A7J7KT81</accession>
<reference evidence="3" key="1">
    <citation type="submission" date="2020-06" db="EMBL/GenBank/DDBJ databases">
        <title>Draft genome of Bugula neritina, a colonial animal packing powerful symbionts and potential medicines.</title>
        <authorList>
            <person name="Rayko M."/>
        </authorList>
    </citation>
    <scope>NUCLEOTIDE SEQUENCE [LARGE SCALE GENOMIC DNA]</scope>
    <source>
        <strain evidence="3">Kwan_BN1</strain>
    </source>
</reference>
<feature type="compositionally biased region" description="Polar residues" evidence="1">
    <location>
        <begin position="466"/>
        <end position="486"/>
    </location>
</feature>
<dbReference type="PROSITE" id="PS50086">
    <property type="entry name" value="TBC_RABGAP"/>
    <property type="match status" value="1"/>
</dbReference>